<evidence type="ECO:0000256" key="1">
    <source>
        <dbReference type="SAM" id="Phobius"/>
    </source>
</evidence>
<gene>
    <name evidence="3" type="ORF">A3A27_02080</name>
</gene>
<dbReference type="Gene3D" id="3.30.70.2650">
    <property type="match status" value="1"/>
</dbReference>
<organism evidence="3 4">
    <name type="scientific">Candidatus Wildermuthbacteria bacterium RIFCSPLOWO2_01_FULL_47_18</name>
    <dbReference type="NCBI Taxonomy" id="1802460"/>
    <lineage>
        <taxon>Bacteria</taxon>
        <taxon>Candidatus Wildermuthiibacteriota</taxon>
    </lineage>
</organism>
<dbReference type="PANTHER" id="PTHR30319:SF1">
    <property type="entry name" value="TRANSCRIPTIONAL REPRESSOR PAAX"/>
    <property type="match status" value="1"/>
</dbReference>
<keyword evidence="1" id="KW-0812">Transmembrane</keyword>
<evidence type="ECO:0000313" key="3">
    <source>
        <dbReference type="EMBL" id="OHA72343.1"/>
    </source>
</evidence>
<reference evidence="3 4" key="1">
    <citation type="journal article" date="2016" name="Nat. Commun.">
        <title>Thousands of microbial genomes shed light on interconnected biogeochemical processes in an aquifer system.</title>
        <authorList>
            <person name="Anantharaman K."/>
            <person name="Brown C.T."/>
            <person name="Hug L.A."/>
            <person name="Sharon I."/>
            <person name="Castelle C.J."/>
            <person name="Probst A.J."/>
            <person name="Thomas B.C."/>
            <person name="Singh A."/>
            <person name="Wilkins M.J."/>
            <person name="Karaoz U."/>
            <person name="Brodie E.L."/>
            <person name="Williams K.H."/>
            <person name="Hubbard S.S."/>
            <person name="Banfield J.F."/>
        </authorList>
    </citation>
    <scope>NUCLEOTIDE SEQUENCE [LARGE SCALE GENOMIC DNA]</scope>
</reference>
<comment type="caution">
    <text evidence="3">The sequence shown here is derived from an EMBL/GenBank/DDBJ whole genome shotgun (WGS) entry which is preliminary data.</text>
</comment>
<protein>
    <recommendedName>
        <fullName evidence="2">Transcriptional repressor PaaX-like central Cas2-like domain-containing protein</fullName>
    </recommendedName>
</protein>
<dbReference type="PANTHER" id="PTHR30319">
    <property type="entry name" value="PHENYLACETIC ACID REGULATOR-RELATED TRANSCRIPTIONAL REPRESSOR"/>
    <property type="match status" value="1"/>
</dbReference>
<accession>A0A1G2RHL7</accession>
<dbReference type="GO" id="GO:0006351">
    <property type="term" value="P:DNA-templated transcription"/>
    <property type="evidence" value="ECO:0007669"/>
    <property type="project" value="TreeGrafter"/>
</dbReference>
<dbReference type="InterPro" id="IPR048846">
    <property type="entry name" value="PaaX-like_central"/>
</dbReference>
<feature type="domain" description="Transcriptional repressor PaaX-like central Cas2-like" evidence="2">
    <location>
        <begin position="106"/>
        <end position="184"/>
    </location>
</feature>
<dbReference type="EMBL" id="MHUF01000020">
    <property type="protein sequence ID" value="OHA72343.1"/>
    <property type="molecule type" value="Genomic_DNA"/>
</dbReference>
<keyword evidence="1" id="KW-0472">Membrane</keyword>
<keyword evidence="1" id="KW-1133">Transmembrane helix</keyword>
<dbReference type="AlphaFoldDB" id="A0A1G2RHL7"/>
<evidence type="ECO:0000313" key="4">
    <source>
        <dbReference type="Proteomes" id="UP000177287"/>
    </source>
</evidence>
<dbReference type="Pfam" id="PF20803">
    <property type="entry name" value="PaaX_M"/>
    <property type="match status" value="1"/>
</dbReference>
<sequence>MKGRVKYYFRKPKGEITEDILIWIAVAGLITIAATSPYFVRGFLRTWARAKRYKQRSLETAFQRLRKEGAIAVEKRRGRYAIWLTELGKKKAGMFQIDLLKISKPKVWDGKWRLLIFDVKQTERWKRDVLRSFLRRLEFVQFQKSVWIHPYDCNPEIEILKELIGLTQSEVKVIVAENVGKDETKLRSRFRLLKGNSS</sequence>
<proteinExistence type="predicted"/>
<feature type="transmembrane region" description="Helical" evidence="1">
    <location>
        <begin position="20"/>
        <end position="44"/>
    </location>
</feature>
<dbReference type="Proteomes" id="UP000177287">
    <property type="component" value="Unassembled WGS sequence"/>
</dbReference>
<evidence type="ECO:0000259" key="2">
    <source>
        <dbReference type="Pfam" id="PF20803"/>
    </source>
</evidence>
<name>A0A1G2RHL7_9BACT</name>